<evidence type="ECO:0000313" key="3">
    <source>
        <dbReference type="Proteomes" id="UP000886595"/>
    </source>
</evidence>
<evidence type="ECO:0000313" key="2">
    <source>
        <dbReference type="EMBL" id="KAG2270909.1"/>
    </source>
</evidence>
<dbReference type="OrthoDB" id="10576158at2759"/>
<name>A0A8X7QP49_BRACI</name>
<dbReference type="AlphaFoldDB" id="A0A8X7QP49"/>
<sequence>MCEFSNICGLTGDGVLSFIVEAEERRTNLRLRDEQDAAYRASLERGKLLRQRGNENKKRRLRREPSVKLQREKLIE</sequence>
<proteinExistence type="predicted"/>
<dbReference type="EMBL" id="JAAMPC010000013">
    <property type="protein sequence ID" value="KAG2270909.1"/>
    <property type="molecule type" value="Genomic_DNA"/>
</dbReference>
<feature type="compositionally biased region" description="Basic and acidic residues" evidence="1">
    <location>
        <begin position="63"/>
        <end position="76"/>
    </location>
</feature>
<gene>
    <name evidence="2" type="ORF">Bca52824_065464</name>
</gene>
<dbReference type="Proteomes" id="UP000886595">
    <property type="component" value="Unassembled WGS sequence"/>
</dbReference>
<protein>
    <submittedName>
        <fullName evidence="2">Uncharacterized protein</fullName>
    </submittedName>
</protein>
<evidence type="ECO:0000256" key="1">
    <source>
        <dbReference type="SAM" id="MobiDB-lite"/>
    </source>
</evidence>
<reference evidence="2 3" key="1">
    <citation type="submission" date="2020-02" db="EMBL/GenBank/DDBJ databases">
        <authorList>
            <person name="Ma Q."/>
            <person name="Huang Y."/>
            <person name="Song X."/>
            <person name="Pei D."/>
        </authorList>
    </citation>
    <scope>NUCLEOTIDE SEQUENCE [LARGE SCALE GENOMIC DNA]</scope>
    <source>
        <strain evidence="2">Sxm20200214</strain>
        <tissue evidence="2">Leaf</tissue>
    </source>
</reference>
<organism evidence="2 3">
    <name type="scientific">Brassica carinata</name>
    <name type="common">Ethiopian mustard</name>
    <name type="synonym">Abyssinian cabbage</name>
    <dbReference type="NCBI Taxonomy" id="52824"/>
    <lineage>
        <taxon>Eukaryota</taxon>
        <taxon>Viridiplantae</taxon>
        <taxon>Streptophyta</taxon>
        <taxon>Embryophyta</taxon>
        <taxon>Tracheophyta</taxon>
        <taxon>Spermatophyta</taxon>
        <taxon>Magnoliopsida</taxon>
        <taxon>eudicotyledons</taxon>
        <taxon>Gunneridae</taxon>
        <taxon>Pentapetalae</taxon>
        <taxon>rosids</taxon>
        <taxon>malvids</taxon>
        <taxon>Brassicales</taxon>
        <taxon>Brassicaceae</taxon>
        <taxon>Brassiceae</taxon>
        <taxon>Brassica</taxon>
    </lineage>
</organism>
<feature type="region of interest" description="Disordered" evidence="1">
    <location>
        <begin position="51"/>
        <end position="76"/>
    </location>
</feature>
<comment type="caution">
    <text evidence="2">The sequence shown here is derived from an EMBL/GenBank/DDBJ whole genome shotgun (WGS) entry which is preliminary data.</text>
</comment>
<accession>A0A8X7QP49</accession>
<keyword evidence="3" id="KW-1185">Reference proteome</keyword>